<evidence type="ECO:0000256" key="1">
    <source>
        <dbReference type="SAM" id="MobiDB-lite"/>
    </source>
</evidence>
<dbReference type="EMBL" id="BMAW01000183">
    <property type="protein sequence ID" value="GFS67830.1"/>
    <property type="molecule type" value="Genomic_DNA"/>
</dbReference>
<keyword evidence="3" id="KW-1185">Reference proteome</keyword>
<protein>
    <submittedName>
        <fullName evidence="2">Uncharacterized protein</fullName>
    </submittedName>
</protein>
<feature type="compositionally biased region" description="Polar residues" evidence="1">
    <location>
        <begin position="219"/>
        <end position="231"/>
    </location>
</feature>
<evidence type="ECO:0000313" key="2">
    <source>
        <dbReference type="EMBL" id="GFS67830.1"/>
    </source>
</evidence>
<feature type="region of interest" description="Disordered" evidence="1">
    <location>
        <begin position="308"/>
        <end position="336"/>
    </location>
</feature>
<comment type="caution">
    <text evidence="2">The sequence shown here is derived from an EMBL/GenBank/DDBJ whole genome shotgun (WGS) entry which is preliminary data.</text>
</comment>
<feature type="compositionally biased region" description="Polar residues" evidence="1">
    <location>
        <begin position="423"/>
        <end position="445"/>
    </location>
</feature>
<gene>
    <name evidence="2" type="primary">AVEN_149155_1</name>
    <name evidence="2" type="ORF">NPIL_453401</name>
</gene>
<feature type="region of interest" description="Disordered" evidence="1">
    <location>
        <begin position="384"/>
        <end position="454"/>
    </location>
</feature>
<feature type="compositionally biased region" description="Basic residues" evidence="1">
    <location>
        <begin position="407"/>
        <end position="420"/>
    </location>
</feature>
<feature type="region of interest" description="Disordered" evidence="1">
    <location>
        <begin position="106"/>
        <end position="162"/>
    </location>
</feature>
<feature type="region of interest" description="Disordered" evidence="1">
    <location>
        <begin position="199"/>
        <end position="237"/>
    </location>
</feature>
<organism evidence="2 3">
    <name type="scientific">Nephila pilipes</name>
    <name type="common">Giant wood spider</name>
    <name type="synonym">Nephila maculata</name>
    <dbReference type="NCBI Taxonomy" id="299642"/>
    <lineage>
        <taxon>Eukaryota</taxon>
        <taxon>Metazoa</taxon>
        <taxon>Ecdysozoa</taxon>
        <taxon>Arthropoda</taxon>
        <taxon>Chelicerata</taxon>
        <taxon>Arachnida</taxon>
        <taxon>Araneae</taxon>
        <taxon>Araneomorphae</taxon>
        <taxon>Entelegynae</taxon>
        <taxon>Araneoidea</taxon>
        <taxon>Nephilidae</taxon>
        <taxon>Nephila</taxon>
    </lineage>
</organism>
<dbReference type="Proteomes" id="UP000887013">
    <property type="component" value="Unassembled WGS sequence"/>
</dbReference>
<accession>A0A8X6IZS9</accession>
<reference evidence="2" key="1">
    <citation type="submission" date="2020-08" db="EMBL/GenBank/DDBJ databases">
        <title>Multicomponent nature underlies the extraordinary mechanical properties of spider dragline silk.</title>
        <authorList>
            <person name="Kono N."/>
            <person name="Nakamura H."/>
            <person name="Mori M."/>
            <person name="Yoshida Y."/>
            <person name="Ohtoshi R."/>
            <person name="Malay A.D."/>
            <person name="Moran D.A.P."/>
            <person name="Tomita M."/>
            <person name="Numata K."/>
            <person name="Arakawa K."/>
        </authorList>
    </citation>
    <scope>NUCLEOTIDE SEQUENCE</scope>
</reference>
<dbReference type="OrthoDB" id="6428000at2759"/>
<evidence type="ECO:0000313" key="3">
    <source>
        <dbReference type="Proteomes" id="UP000887013"/>
    </source>
</evidence>
<dbReference type="AlphaFoldDB" id="A0A8X6IZS9"/>
<sequence>MNAERAFSDIWSPNGDEDRTFVNGSFNKHKISRQTWDDSNDVQSYFKDEDEYFSDDSQDKHNSVTFGDFDAIPEEFRPNGKGTGLFKVQTSPKKEVLNEMSGTKENFGLSFKNQPTEMNGKVKDINRNRFPGSYKNSCDNSNSGRNKSDDQGNQLKPEFFFTSEKSEKREKYDGKFFYDYELQKRSQFDSFAKHEGDFERGKKFGGTEKTHPKYAPGSTLENQNKPTNKRNQPARERNYQKITKKVTIEKYVNWNDDLCKFEIPNRKPRFSYKYTSKVTSDEYLPSNSNSGVTKEERVSHHFKKTQHFYSGDDNLDSKSKTGPVKHPSNTYKPNRMQSWKFTGENRGKFSNTGKHFKANNSLFQNVNPTIPVIRHEVKVLHVNAPPPFRKRYPETRNNNNGLERKNCQHSKPNRTPHKHSKNNDTTSNRNNSESTEIVNISNNVAMNKKSEDEEYHRKEVIASYEVNEKMKCLSLKQKNQNFYLSTPQTDYSKSVVTMSDDNFKGDENLLINYGREMSDIIVGSYVALNTLLAIYDKWLQHRQRTMALFEGLEKNLSQSFNKNKKIKDIAVMINSSTNVLHFVPDKRVALAGKVVAALSEIVSGLFSSSPKMKNIDLKDFELRVCLQEDIDATSEIYMHCMQCNHQFEEACKLIEEFHCSIQNGSLKKYAETLEVGFLKEMSQLNPKTPEVYYKRLERCYEKLFKNQVTNIDEEFCRAFKDWPDAITVISCLCNRFNTESWDSKAVETAWEEIYELFLNENSLITDVLKKVQDCVLVLIKERSVMEKYAADLQKRL</sequence>
<feature type="compositionally biased region" description="Polar residues" evidence="1">
    <location>
        <begin position="327"/>
        <end position="336"/>
    </location>
</feature>
<feature type="compositionally biased region" description="Basic and acidic residues" evidence="1">
    <location>
        <begin position="199"/>
        <end position="211"/>
    </location>
</feature>
<feature type="compositionally biased region" description="Polar residues" evidence="1">
    <location>
        <begin position="134"/>
        <end position="145"/>
    </location>
</feature>
<name>A0A8X6IZS9_NEPPI</name>
<proteinExistence type="predicted"/>